<feature type="region of interest" description="Disordered" evidence="1">
    <location>
        <begin position="20"/>
        <end position="92"/>
    </location>
</feature>
<feature type="compositionally biased region" description="Basic and acidic residues" evidence="1">
    <location>
        <begin position="80"/>
        <end position="92"/>
    </location>
</feature>
<name>A0A8X6XID1_9ARAC</name>
<accession>A0A8X6XID1</accession>
<evidence type="ECO:0000313" key="2">
    <source>
        <dbReference type="EMBL" id="GFY53232.1"/>
    </source>
</evidence>
<gene>
    <name evidence="2" type="ORF">TNIN_405261</name>
</gene>
<dbReference type="AlphaFoldDB" id="A0A8X6XID1"/>
<evidence type="ECO:0000313" key="3">
    <source>
        <dbReference type="Proteomes" id="UP000886998"/>
    </source>
</evidence>
<reference evidence="2" key="1">
    <citation type="submission" date="2020-08" db="EMBL/GenBank/DDBJ databases">
        <title>Multicomponent nature underlies the extraordinary mechanical properties of spider dragline silk.</title>
        <authorList>
            <person name="Kono N."/>
            <person name="Nakamura H."/>
            <person name="Mori M."/>
            <person name="Yoshida Y."/>
            <person name="Ohtoshi R."/>
            <person name="Malay A.D."/>
            <person name="Moran D.A.P."/>
            <person name="Tomita M."/>
            <person name="Numata K."/>
            <person name="Arakawa K."/>
        </authorList>
    </citation>
    <scope>NUCLEOTIDE SEQUENCE</scope>
</reference>
<protein>
    <submittedName>
        <fullName evidence="2">Uncharacterized protein</fullName>
    </submittedName>
</protein>
<dbReference type="EMBL" id="BMAV01009161">
    <property type="protein sequence ID" value="GFY53232.1"/>
    <property type="molecule type" value="Genomic_DNA"/>
</dbReference>
<sequence length="92" mass="10720">MENEIQNDKRRKLLIYFLRNPHDPEYSDIEPDDETDKEFSDEGSSIDSSNPQPSADKGTHISQRIVLMSKNMDDQINTNHSKERERGEGLVW</sequence>
<feature type="compositionally biased region" description="Polar residues" evidence="1">
    <location>
        <begin position="42"/>
        <end position="53"/>
    </location>
</feature>
<proteinExistence type="predicted"/>
<evidence type="ECO:0000256" key="1">
    <source>
        <dbReference type="SAM" id="MobiDB-lite"/>
    </source>
</evidence>
<organism evidence="2 3">
    <name type="scientific">Trichonephila inaurata madagascariensis</name>
    <dbReference type="NCBI Taxonomy" id="2747483"/>
    <lineage>
        <taxon>Eukaryota</taxon>
        <taxon>Metazoa</taxon>
        <taxon>Ecdysozoa</taxon>
        <taxon>Arthropoda</taxon>
        <taxon>Chelicerata</taxon>
        <taxon>Arachnida</taxon>
        <taxon>Araneae</taxon>
        <taxon>Araneomorphae</taxon>
        <taxon>Entelegynae</taxon>
        <taxon>Araneoidea</taxon>
        <taxon>Nephilidae</taxon>
        <taxon>Trichonephila</taxon>
        <taxon>Trichonephila inaurata</taxon>
    </lineage>
</organism>
<dbReference type="Proteomes" id="UP000886998">
    <property type="component" value="Unassembled WGS sequence"/>
</dbReference>
<feature type="compositionally biased region" description="Acidic residues" evidence="1">
    <location>
        <begin position="26"/>
        <end position="41"/>
    </location>
</feature>
<keyword evidence="3" id="KW-1185">Reference proteome</keyword>
<comment type="caution">
    <text evidence="2">The sequence shown here is derived from an EMBL/GenBank/DDBJ whole genome shotgun (WGS) entry which is preliminary data.</text>
</comment>